<dbReference type="Pfam" id="PF14291">
    <property type="entry name" value="DUF4371"/>
    <property type="match status" value="1"/>
</dbReference>
<sequence>MEGKRKKDDNTKNTLFTYFSKKSRNNKLNKESCDDDNLNQTIPETHNIVLSVDQPSCSTLKQDETIDNELETHFRSNDIGLFTNCTLTDADKKLVLKNVWVPDVNYEFPLLEKYKAKGLKFQYKWFTEFNWLVYSEIKQGTFRNHSQLKYHLSSVLDADHFLTILDHKQVTIIEKLETHRTEKIKLNRSRLITIIECVILCGQQEIALRGHRDSGKINEFENQGNFRAILKYRSRGDTFLNSIIEEERGYKYISPTMQNEIICICDKLILKEIVGKVNAAEGFAVLADETTDIATKEQLTLCVRFIDNNNMVNESFLQFVIIHSLTGNDLAFAIINGLKNCGINCDYLIGQGYDGASNMSGKYKGVQAIVREQYPKAIYVHCAAHTLNLAVSKASNIQPIRNCLSIIEKLYDFFNTQKRNNMLLNCIKNANETLNAKTLKRLCATRWIQRYDAVNDFAELFPYVMDALDNISISHDSSGIDASILSKSIDSEFIISLQVVKFLFSYGLPLCKQLQKIRIDLKEAVELSNDVIKNLELIRANAEEEFHKLFLQAEAMASVFELELAVKRIIKRQANRGNPCSNNTNLNVEEYYRITIFIPYLEFFISELTERFLSHASIFNGFECLFSKHELTEKDEVEFTELIKLYSPMVSNDSLVELKLWRTKIQRSERIPNTGLEALDICNNDIFPNIYFLFKVLCTLPVSTSSPERMFSTLKRVKTYLRNTMSENRLNGLAMLAVHRNVKVDPEEVLNELALRPRRVDLL</sequence>
<protein>
    <submittedName>
        <fullName evidence="4">52 kDa repressor of the inhibitor of the protein kinase-like isoform X1</fullName>
    </submittedName>
</protein>
<evidence type="ECO:0000256" key="1">
    <source>
        <dbReference type="SAM" id="Coils"/>
    </source>
</evidence>
<dbReference type="PANTHER" id="PTHR46289:SF14">
    <property type="entry name" value="DUF4371 DOMAIN-CONTAINING PROTEIN"/>
    <property type="match status" value="1"/>
</dbReference>
<evidence type="ECO:0000313" key="5">
    <source>
        <dbReference type="Proteomes" id="UP000478052"/>
    </source>
</evidence>
<dbReference type="AlphaFoldDB" id="A0A6G0W098"/>
<evidence type="ECO:0000259" key="3">
    <source>
        <dbReference type="Pfam" id="PF14291"/>
    </source>
</evidence>
<evidence type="ECO:0000313" key="4">
    <source>
        <dbReference type="EMBL" id="KAF0716934.1"/>
    </source>
</evidence>
<name>A0A6G0W098_APHCR</name>
<dbReference type="OrthoDB" id="6614843at2759"/>
<dbReference type="PANTHER" id="PTHR46289">
    <property type="entry name" value="52 KDA REPRESSOR OF THE INHIBITOR OF THE PROTEIN KINASE-LIKE PROTEIN-RELATED"/>
    <property type="match status" value="1"/>
</dbReference>
<gene>
    <name evidence="4" type="ORF">FWK35_00027839</name>
</gene>
<feature type="coiled-coil region" evidence="1">
    <location>
        <begin position="525"/>
        <end position="552"/>
    </location>
</feature>
<dbReference type="GO" id="GO:0046983">
    <property type="term" value="F:protein dimerization activity"/>
    <property type="evidence" value="ECO:0007669"/>
    <property type="project" value="InterPro"/>
</dbReference>
<dbReference type="Proteomes" id="UP000478052">
    <property type="component" value="Unassembled WGS sequence"/>
</dbReference>
<dbReference type="EMBL" id="VUJU01009914">
    <property type="protein sequence ID" value="KAF0716934.1"/>
    <property type="molecule type" value="Genomic_DNA"/>
</dbReference>
<dbReference type="SUPFAM" id="SSF53098">
    <property type="entry name" value="Ribonuclease H-like"/>
    <property type="match status" value="1"/>
</dbReference>
<feature type="domain" description="DUF4371" evidence="3">
    <location>
        <begin position="200"/>
        <end position="365"/>
    </location>
</feature>
<organism evidence="4 5">
    <name type="scientific">Aphis craccivora</name>
    <name type="common">Cowpea aphid</name>
    <dbReference type="NCBI Taxonomy" id="307492"/>
    <lineage>
        <taxon>Eukaryota</taxon>
        <taxon>Metazoa</taxon>
        <taxon>Ecdysozoa</taxon>
        <taxon>Arthropoda</taxon>
        <taxon>Hexapoda</taxon>
        <taxon>Insecta</taxon>
        <taxon>Pterygota</taxon>
        <taxon>Neoptera</taxon>
        <taxon>Paraneoptera</taxon>
        <taxon>Hemiptera</taxon>
        <taxon>Sternorrhyncha</taxon>
        <taxon>Aphidomorpha</taxon>
        <taxon>Aphidoidea</taxon>
        <taxon>Aphididae</taxon>
        <taxon>Aphidini</taxon>
        <taxon>Aphis</taxon>
        <taxon>Aphis</taxon>
    </lineage>
</organism>
<comment type="caution">
    <text evidence="4">The sequence shown here is derived from an EMBL/GenBank/DDBJ whole genome shotgun (WGS) entry which is preliminary data.</text>
</comment>
<dbReference type="InterPro" id="IPR008906">
    <property type="entry name" value="HATC_C_dom"/>
</dbReference>
<dbReference type="InterPro" id="IPR025398">
    <property type="entry name" value="DUF4371"/>
</dbReference>
<dbReference type="InterPro" id="IPR012337">
    <property type="entry name" value="RNaseH-like_sf"/>
</dbReference>
<keyword evidence="1" id="KW-0175">Coiled coil</keyword>
<proteinExistence type="predicted"/>
<feature type="non-terminal residue" evidence="4">
    <location>
        <position position="763"/>
    </location>
</feature>
<evidence type="ECO:0000259" key="2">
    <source>
        <dbReference type="Pfam" id="PF05699"/>
    </source>
</evidence>
<feature type="domain" description="HAT C-terminal dimerisation" evidence="2">
    <location>
        <begin position="682"/>
        <end position="741"/>
    </location>
</feature>
<dbReference type="InterPro" id="IPR052958">
    <property type="entry name" value="IFN-induced_PKR_regulator"/>
</dbReference>
<accession>A0A6G0W098</accession>
<keyword evidence="5" id="KW-1185">Reference proteome</keyword>
<reference evidence="4 5" key="1">
    <citation type="submission" date="2019-08" db="EMBL/GenBank/DDBJ databases">
        <title>Whole genome of Aphis craccivora.</title>
        <authorList>
            <person name="Voronova N.V."/>
            <person name="Shulinski R.S."/>
            <person name="Bandarenka Y.V."/>
            <person name="Zhorov D.G."/>
            <person name="Warner D."/>
        </authorList>
    </citation>
    <scope>NUCLEOTIDE SEQUENCE [LARGE SCALE GENOMIC DNA]</scope>
    <source>
        <strain evidence="4">180601</strain>
        <tissue evidence="4">Whole Body</tissue>
    </source>
</reference>
<dbReference type="Pfam" id="PF05699">
    <property type="entry name" value="Dimer_Tnp_hAT"/>
    <property type="match status" value="1"/>
</dbReference>